<dbReference type="PROSITE" id="PS00022">
    <property type="entry name" value="EGF_1"/>
    <property type="match status" value="4"/>
</dbReference>
<feature type="domain" description="Laminin G" evidence="4">
    <location>
        <begin position="53"/>
        <end position="231"/>
    </location>
</feature>
<dbReference type="InterPro" id="IPR013320">
    <property type="entry name" value="ConA-like_dom_sf"/>
</dbReference>
<proteinExistence type="predicted"/>
<protein>
    <recommendedName>
        <fullName evidence="8">Agrin</fullName>
    </recommendedName>
</protein>
<feature type="disulfide bond" evidence="3">
    <location>
        <begin position="296"/>
        <end position="305"/>
    </location>
</feature>
<evidence type="ECO:0000313" key="7">
    <source>
        <dbReference type="Proteomes" id="UP000410492"/>
    </source>
</evidence>
<dbReference type="CDD" id="cd00110">
    <property type="entry name" value="LamG"/>
    <property type="match status" value="3"/>
</dbReference>
<comment type="caution">
    <text evidence="3">Lacks conserved residue(s) required for the propagation of feature annotation.</text>
</comment>
<dbReference type="GO" id="GO:0016020">
    <property type="term" value="C:membrane"/>
    <property type="evidence" value="ECO:0007669"/>
    <property type="project" value="UniProtKB-SubCell"/>
</dbReference>
<dbReference type="SMART" id="SM00179">
    <property type="entry name" value="EGF_CA"/>
    <property type="match status" value="4"/>
</dbReference>
<dbReference type="GO" id="GO:0030154">
    <property type="term" value="P:cell differentiation"/>
    <property type="evidence" value="ECO:0007669"/>
    <property type="project" value="UniProtKB-ARBA"/>
</dbReference>
<evidence type="ECO:0000259" key="4">
    <source>
        <dbReference type="PROSITE" id="PS50025"/>
    </source>
</evidence>
<dbReference type="SMART" id="SM00282">
    <property type="entry name" value="LamG"/>
    <property type="match status" value="3"/>
</dbReference>
<dbReference type="FunFam" id="2.10.25.10:FF:000118">
    <property type="entry name" value="protein delta homolog 2"/>
    <property type="match status" value="1"/>
</dbReference>
<sequence>TANPSSPDEYRACASSPCHEASTCVDLPGTTFACMCSPNFTGVFCEIEISEKFTTPAFHGRSYARLKPLKAYYKLSVEIEFKSYTEDGILLYNQQKADGLGDYVSLAIVKGFVEFRYDLGSGPAVIRSLEKIQTGKFHKAVIKRYHRDGMLKVDDGEDMGGQASGHSKALDLQEDTFIGYIPTNYTRIYENIGTNKGLQGCIRKLKLGRQEVGLNSHQHDWVLKTEGIYDCSQHACTTSPCQNKGRCFEMGDLFTCACAPHYQGEVCEKTDDPCASNPCHSRSKCTPYLGSFVCDCLPGTFGKNCEIEYKEVGIVTPEFNGSSYIQFPRLEGIKKTFSVEVSFMPKAPNGLIFYSGQMKNGKGDFISLNLARGHLQFRFNLGSGIANITSRESLTLNKWHWVRVYREGREGILQVDNASIVRGYSGTPLTELNLQTPFFIGSLSNWKQIHRLSGATKGFKGAIQRVILNGHLLPISNSLPNCNLRTSFNSTGCGVNIGYYDGLPCSVSKNPCQNNGVCIPDLEDFTCKCPSNFKGKYCEMVDEDNLALKFNGLTFLQYRNRGYRSENASFEFEDIEEQYNRTSDEDENNIEYYEDVDFEIDDFDFSRKPERGNRYELRIRTFVPDGLLLWRSKNRNMAEDYLSVAIVDGYPEFSFNLGLRNTFWAIRSKIRVDDGEWHTIQVRRRKRVGFISVDGHPSIKGIARTGAISLRTNSKLWIGGAAVLPPNLPSAYYKGFDGCIKQILVNAKPLDLLANNDLSKIHFCHDNEI</sequence>
<dbReference type="InterPro" id="IPR009030">
    <property type="entry name" value="Growth_fac_rcpt_cys_sf"/>
</dbReference>
<dbReference type="SUPFAM" id="SSF49899">
    <property type="entry name" value="Concanavalin A-like lectins/glucanases"/>
    <property type="match status" value="3"/>
</dbReference>
<evidence type="ECO:0000256" key="3">
    <source>
        <dbReference type="PROSITE-ProRule" id="PRU00076"/>
    </source>
</evidence>
<dbReference type="CDD" id="cd00054">
    <property type="entry name" value="EGF_CA"/>
    <property type="match status" value="4"/>
</dbReference>
<dbReference type="GO" id="GO:0048513">
    <property type="term" value="P:animal organ development"/>
    <property type="evidence" value="ECO:0007669"/>
    <property type="project" value="UniProtKB-ARBA"/>
</dbReference>
<dbReference type="OrthoDB" id="88467at2759"/>
<dbReference type="GO" id="GO:0009653">
    <property type="term" value="P:anatomical structure morphogenesis"/>
    <property type="evidence" value="ECO:0007669"/>
    <property type="project" value="UniProtKB-ARBA"/>
</dbReference>
<reference evidence="6 7" key="1">
    <citation type="submission" date="2019-01" db="EMBL/GenBank/DDBJ databases">
        <authorList>
            <person name="Sayadi A."/>
        </authorList>
    </citation>
    <scope>NUCLEOTIDE SEQUENCE [LARGE SCALE GENOMIC DNA]</scope>
</reference>
<organism evidence="6 7">
    <name type="scientific">Callosobruchus maculatus</name>
    <name type="common">Southern cowpea weevil</name>
    <name type="synonym">Pulse bruchid</name>
    <dbReference type="NCBI Taxonomy" id="64391"/>
    <lineage>
        <taxon>Eukaryota</taxon>
        <taxon>Metazoa</taxon>
        <taxon>Ecdysozoa</taxon>
        <taxon>Arthropoda</taxon>
        <taxon>Hexapoda</taxon>
        <taxon>Insecta</taxon>
        <taxon>Pterygota</taxon>
        <taxon>Neoptera</taxon>
        <taxon>Endopterygota</taxon>
        <taxon>Coleoptera</taxon>
        <taxon>Polyphaga</taxon>
        <taxon>Cucujiformia</taxon>
        <taxon>Chrysomeloidea</taxon>
        <taxon>Chrysomelidae</taxon>
        <taxon>Bruchinae</taxon>
        <taxon>Bruchini</taxon>
        <taxon>Callosobruchus</taxon>
    </lineage>
</organism>
<feature type="disulfide bond" evidence="3">
    <location>
        <begin position="36"/>
        <end position="45"/>
    </location>
</feature>
<dbReference type="PANTHER" id="PTHR15036:SF85">
    <property type="entry name" value="SP2353, ISOFORM A"/>
    <property type="match status" value="1"/>
</dbReference>
<keyword evidence="2 3" id="KW-1015">Disulfide bond</keyword>
<dbReference type="InterPro" id="IPR001791">
    <property type="entry name" value="Laminin_G"/>
</dbReference>
<dbReference type="PANTHER" id="PTHR15036">
    <property type="entry name" value="PIKACHURIN-LIKE PROTEIN"/>
    <property type="match status" value="1"/>
</dbReference>
<evidence type="ECO:0000313" key="6">
    <source>
        <dbReference type="EMBL" id="VEN56316.1"/>
    </source>
</evidence>
<feature type="domain" description="EGF-like" evidence="5">
    <location>
        <begin position="501"/>
        <end position="539"/>
    </location>
</feature>
<feature type="disulfide bond" evidence="3">
    <location>
        <begin position="258"/>
        <end position="267"/>
    </location>
</feature>
<dbReference type="Pfam" id="PF00008">
    <property type="entry name" value="EGF"/>
    <property type="match status" value="4"/>
</dbReference>
<feature type="domain" description="Laminin G" evidence="4">
    <location>
        <begin position="587"/>
        <end position="764"/>
    </location>
</feature>
<accession>A0A653D8P6</accession>
<dbReference type="Pfam" id="PF00054">
    <property type="entry name" value="Laminin_G_1"/>
    <property type="match status" value="3"/>
</dbReference>
<dbReference type="Proteomes" id="UP000410492">
    <property type="component" value="Unassembled WGS sequence"/>
</dbReference>
<dbReference type="InterPro" id="IPR050372">
    <property type="entry name" value="Neurexin-related_CASP"/>
</dbReference>
<dbReference type="PROSITE" id="PS50026">
    <property type="entry name" value="EGF_3"/>
    <property type="match status" value="4"/>
</dbReference>
<dbReference type="InterPro" id="IPR001881">
    <property type="entry name" value="EGF-like_Ca-bd_dom"/>
</dbReference>
<dbReference type="Gene3D" id="2.10.25.10">
    <property type="entry name" value="Laminin"/>
    <property type="match status" value="4"/>
</dbReference>
<evidence type="ECO:0000259" key="5">
    <source>
        <dbReference type="PROSITE" id="PS50026"/>
    </source>
</evidence>
<gene>
    <name evidence="6" type="ORF">CALMAC_LOCUS15239</name>
</gene>
<dbReference type="PROSITE" id="PS50025">
    <property type="entry name" value="LAM_G_DOMAIN"/>
    <property type="match status" value="3"/>
</dbReference>
<keyword evidence="1 3" id="KW-0245">EGF-like domain</keyword>
<evidence type="ECO:0000256" key="2">
    <source>
        <dbReference type="ARBA" id="ARBA00023157"/>
    </source>
</evidence>
<name>A0A653D8P6_CALMS</name>
<feature type="disulfide bond" evidence="3">
    <location>
        <begin position="529"/>
        <end position="538"/>
    </location>
</feature>
<feature type="domain" description="EGF-like" evidence="5">
    <location>
        <begin position="232"/>
        <end position="268"/>
    </location>
</feature>
<dbReference type="AlphaFoldDB" id="A0A653D8P6"/>
<dbReference type="SUPFAM" id="SSF57184">
    <property type="entry name" value="Growth factor receptor domain"/>
    <property type="match status" value="1"/>
</dbReference>
<dbReference type="InterPro" id="IPR000742">
    <property type="entry name" value="EGF"/>
</dbReference>
<dbReference type="EMBL" id="CAACVG010010661">
    <property type="protein sequence ID" value="VEN56316.1"/>
    <property type="molecule type" value="Genomic_DNA"/>
</dbReference>
<dbReference type="GO" id="GO:0005509">
    <property type="term" value="F:calcium ion binding"/>
    <property type="evidence" value="ECO:0007669"/>
    <property type="project" value="InterPro"/>
</dbReference>
<keyword evidence="7" id="KW-1185">Reference proteome</keyword>
<dbReference type="Gene3D" id="2.60.120.200">
    <property type="match status" value="3"/>
</dbReference>
<evidence type="ECO:0000256" key="1">
    <source>
        <dbReference type="ARBA" id="ARBA00022536"/>
    </source>
</evidence>
<dbReference type="SMART" id="SM00181">
    <property type="entry name" value="EGF"/>
    <property type="match status" value="4"/>
</dbReference>
<feature type="domain" description="EGF-like" evidence="5">
    <location>
        <begin position="9"/>
        <end position="46"/>
    </location>
</feature>
<evidence type="ECO:0008006" key="8">
    <source>
        <dbReference type="Google" id="ProtNLM"/>
    </source>
</evidence>
<feature type="non-terminal residue" evidence="6">
    <location>
        <position position="1"/>
    </location>
</feature>
<feature type="domain" description="Laminin G" evidence="4">
    <location>
        <begin position="314"/>
        <end position="493"/>
    </location>
</feature>
<feature type="domain" description="EGF-like" evidence="5">
    <location>
        <begin position="270"/>
        <end position="306"/>
    </location>
</feature>